<dbReference type="PROSITE" id="PS51379">
    <property type="entry name" value="4FE4S_FER_2"/>
    <property type="match status" value="1"/>
</dbReference>
<accession>A0A967EXD2</accession>
<reference evidence="2" key="1">
    <citation type="submission" date="2020-03" db="EMBL/GenBank/DDBJ databases">
        <title>Genome of Pelagibius litoralis DSM 21314T.</title>
        <authorList>
            <person name="Wang G."/>
        </authorList>
    </citation>
    <scope>NUCLEOTIDE SEQUENCE</scope>
    <source>
        <strain evidence="2">DSM 21314</strain>
    </source>
</reference>
<keyword evidence="3" id="KW-1185">Reference proteome</keyword>
<name>A0A967EXD2_9PROT</name>
<dbReference type="AlphaFoldDB" id="A0A967EXD2"/>
<dbReference type="InterPro" id="IPR017896">
    <property type="entry name" value="4Fe4S_Fe-S-bd"/>
</dbReference>
<evidence type="ECO:0000259" key="1">
    <source>
        <dbReference type="PROSITE" id="PS51379"/>
    </source>
</evidence>
<dbReference type="RefSeq" id="WP_167224041.1">
    <property type="nucleotide sequence ID" value="NZ_JAAQPH010000006.1"/>
</dbReference>
<gene>
    <name evidence="2" type="ORF">HBA54_10105</name>
</gene>
<proteinExistence type="predicted"/>
<protein>
    <recommendedName>
        <fullName evidence="1">4Fe-4S ferredoxin-type domain-containing protein</fullName>
    </recommendedName>
</protein>
<comment type="caution">
    <text evidence="2">The sequence shown here is derived from an EMBL/GenBank/DDBJ whole genome shotgun (WGS) entry which is preliminary data.</text>
</comment>
<feature type="domain" description="4Fe-4S ferredoxin-type" evidence="1">
    <location>
        <begin position="144"/>
        <end position="176"/>
    </location>
</feature>
<organism evidence="2 3">
    <name type="scientific">Pelagibius litoralis</name>
    <dbReference type="NCBI Taxonomy" id="374515"/>
    <lineage>
        <taxon>Bacteria</taxon>
        <taxon>Pseudomonadati</taxon>
        <taxon>Pseudomonadota</taxon>
        <taxon>Alphaproteobacteria</taxon>
        <taxon>Rhodospirillales</taxon>
        <taxon>Rhodovibrionaceae</taxon>
        <taxon>Pelagibius</taxon>
    </lineage>
</organism>
<evidence type="ECO:0000313" key="3">
    <source>
        <dbReference type="Proteomes" id="UP000761264"/>
    </source>
</evidence>
<dbReference type="EMBL" id="JAAQPH010000006">
    <property type="protein sequence ID" value="NIA68945.1"/>
    <property type="molecule type" value="Genomic_DNA"/>
</dbReference>
<sequence>MRAADLSDIARLAGEEGLRLRGAFHCETGDGVPPQRDGGESRTLILLGNLGGSLWQQFAASPEAGDGRPDPMNRWSIRIIGGLAVRLDGLALFPFGGAPYHPFLRWARRAEALSPSPLGMLIHPDYGLWHAYRGAVALGEHLALDEPIDVASPCETCAGQPCLTACPVDAFTQVKASTAAGYDVAACTAHLQTPAGADCLSGGCLARRACPVAAEFCYEAPQAAFHMSAFLTSQTAKTEP</sequence>
<dbReference type="Proteomes" id="UP000761264">
    <property type="component" value="Unassembled WGS sequence"/>
</dbReference>
<evidence type="ECO:0000313" key="2">
    <source>
        <dbReference type="EMBL" id="NIA68945.1"/>
    </source>
</evidence>